<organism evidence="9 10">
    <name type="scientific">Leifsonia naganoensis</name>
    <dbReference type="NCBI Taxonomy" id="150025"/>
    <lineage>
        <taxon>Bacteria</taxon>
        <taxon>Bacillati</taxon>
        <taxon>Actinomycetota</taxon>
        <taxon>Actinomycetes</taxon>
        <taxon>Micrococcales</taxon>
        <taxon>Microbacteriaceae</taxon>
        <taxon>Leifsonia</taxon>
    </lineage>
</organism>
<dbReference type="PANTHER" id="PTHR30472">
    <property type="entry name" value="FERRIC ENTEROBACTIN TRANSPORT SYSTEM PERMEASE PROTEIN"/>
    <property type="match status" value="1"/>
</dbReference>
<comment type="subcellular location">
    <subcellularLocation>
        <location evidence="1">Cell membrane</location>
        <topology evidence="1">Multi-pass membrane protein</topology>
    </subcellularLocation>
</comment>
<evidence type="ECO:0000256" key="1">
    <source>
        <dbReference type="ARBA" id="ARBA00004651"/>
    </source>
</evidence>
<reference evidence="9 10" key="1">
    <citation type="submission" date="2020-07" db="EMBL/GenBank/DDBJ databases">
        <title>Sequencing the genomes of 1000 actinobacteria strains.</title>
        <authorList>
            <person name="Klenk H.-P."/>
        </authorList>
    </citation>
    <scope>NUCLEOTIDE SEQUENCE [LARGE SCALE GENOMIC DNA]</scope>
    <source>
        <strain evidence="9 10">DSM 15166</strain>
    </source>
</reference>
<dbReference type="GO" id="GO:0022857">
    <property type="term" value="F:transmembrane transporter activity"/>
    <property type="evidence" value="ECO:0007669"/>
    <property type="project" value="InterPro"/>
</dbReference>
<feature type="transmembrane region" description="Helical" evidence="8">
    <location>
        <begin position="305"/>
        <end position="328"/>
    </location>
</feature>
<sequence>MTAAPTRVPAAEADAAVDFGARQVIVRRRRFSYRLPRRTVVTVVVLTAVAVAIALLSLATGSYALGVDQVVGALTGRESGIVHTIVVEWRLPRVLLAALFGLALGAAGAIFQSLTRNPLGSPDIIGFDTGAYTGALIVMLGFHAGSSLAVTGGAIAGGLATAGVVYALAYRRGMQGFRLIVVGIGVTAMLTSVNTWMLLHTDTMEAIGAAFWGAGSLDSAGYPQLLLAGGVFIVLFPCAAALARGLGMLELGDDAGAQLGVPVERTRLAATIVGVALSATVTSLAGPIAFIALSAPQIARRLAGTAGVTLGVSAATGAVLLLAADWVAQHALPAAVPVGLVTVVLGGGYFVWLLIAEGRRR</sequence>
<feature type="transmembrane region" description="Helical" evidence="8">
    <location>
        <begin position="124"/>
        <end position="142"/>
    </location>
</feature>
<dbReference type="Proteomes" id="UP000521075">
    <property type="component" value="Unassembled WGS sequence"/>
</dbReference>
<dbReference type="EMBL" id="JACCHJ010000001">
    <property type="protein sequence ID" value="NYK11815.1"/>
    <property type="molecule type" value="Genomic_DNA"/>
</dbReference>
<evidence type="ECO:0000256" key="7">
    <source>
        <dbReference type="ARBA" id="ARBA00023136"/>
    </source>
</evidence>
<keyword evidence="6 8" id="KW-1133">Transmembrane helix</keyword>
<accession>A0A853DYQ9</accession>
<feature type="transmembrane region" description="Helical" evidence="8">
    <location>
        <begin position="203"/>
        <end position="220"/>
    </location>
</feature>
<dbReference type="Gene3D" id="1.10.3470.10">
    <property type="entry name" value="ABC transporter involved in vitamin B12 uptake, BtuC"/>
    <property type="match status" value="1"/>
</dbReference>
<keyword evidence="10" id="KW-1185">Reference proteome</keyword>
<name>A0A853DYQ9_9MICO</name>
<keyword evidence="3" id="KW-0813">Transport</keyword>
<evidence type="ECO:0000256" key="2">
    <source>
        <dbReference type="ARBA" id="ARBA00007935"/>
    </source>
</evidence>
<dbReference type="GO" id="GO:0005886">
    <property type="term" value="C:plasma membrane"/>
    <property type="evidence" value="ECO:0007669"/>
    <property type="project" value="UniProtKB-SubCell"/>
</dbReference>
<feature type="transmembrane region" description="Helical" evidence="8">
    <location>
        <begin position="334"/>
        <end position="355"/>
    </location>
</feature>
<dbReference type="GO" id="GO:0033214">
    <property type="term" value="P:siderophore-iron import into cell"/>
    <property type="evidence" value="ECO:0007669"/>
    <property type="project" value="TreeGrafter"/>
</dbReference>
<feature type="transmembrane region" description="Helical" evidence="8">
    <location>
        <begin position="94"/>
        <end position="112"/>
    </location>
</feature>
<gene>
    <name evidence="9" type="ORF">HNR14_003696</name>
</gene>
<evidence type="ECO:0000313" key="10">
    <source>
        <dbReference type="Proteomes" id="UP000521075"/>
    </source>
</evidence>
<feature type="transmembrane region" description="Helical" evidence="8">
    <location>
        <begin position="225"/>
        <end position="248"/>
    </location>
</feature>
<evidence type="ECO:0000256" key="6">
    <source>
        <dbReference type="ARBA" id="ARBA00022989"/>
    </source>
</evidence>
<feature type="transmembrane region" description="Helical" evidence="8">
    <location>
        <begin position="176"/>
        <end position="197"/>
    </location>
</feature>
<keyword evidence="4" id="KW-1003">Cell membrane</keyword>
<dbReference type="CDD" id="cd06550">
    <property type="entry name" value="TM_ABC_iron-siderophores_like"/>
    <property type="match status" value="1"/>
</dbReference>
<feature type="transmembrane region" description="Helical" evidence="8">
    <location>
        <begin position="148"/>
        <end position="169"/>
    </location>
</feature>
<evidence type="ECO:0000256" key="8">
    <source>
        <dbReference type="SAM" id="Phobius"/>
    </source>
</evidence>
<evidence type="ECO:0000256" key="4">
    <source>
        <dbReference type="ARBA" id="ARBA00022475"/>
    </source>
</evidence>
<keyword evidence="7 8" id="KW-0472">Membrane</keyword>
<evidence type="ECO:0000256" key="3">
    <source>
        <dbReference type="ARBA" id="ARBA00022448"/>
    </source>
</evidence>
<dbReference type="RefSeq" id="WP_179702168.1">
    <property type="nucleotide sequence ID" value="NZ_BAAAHA010000002.1"/>
</dbReference>
<dbReference type="AlphaFoldDB" id="A0A853DYQ9"/>
<dbReference type="PANTHER" id="PTHR30472:SF24">
    <property type="entry name" value="FERRIC ENTEROBACTIN TRANSPORT SYSTEM PERMEASE PROTEIN FEPG"/>
    <property type="match status" value="1"/>
</dbReference>
<feature type="transmembrane region" description="Helical" evidence="8">
    <location>
        <begin position="268"/>
        <end position="293"/>
    </location>
</feature>
<feature type="transmembrane region" description="Helical" evidence="8">
    <location>
        <begin position="39"/>
        <end position="59"/>
    </location>
</feature>
<dbReference type="SUPFAM" id="SSF81345">
    <property type="entry name" value="ABC transporter involved in vitamin B12 uptake, BtuC"/>
    <property type="match status" value="1"/>
</dbReference>
<comment type="caution">
    <text evidence="9">The sequence shown here is derived from an EMBL/GenBank/DDBJ whole genome shotgun (WGS) entry which is preliminary data.</text>
</comment>
<evidence type="ECO:0000256" key="5">
    <source>
        <dbReference type="ARBA" id="ARBA00022692"/>
    </source>
</evidence>
<dbReference type="InterPro" id="IPR000522">
    <property type="entry name" value="ABC_transptr_permease_BtuC"/>
</dbReference>
<dbReference type="Pfam" id="PF01032">
    <property type="entry name" value="FecCD"/>
    <property type="match status" value="1"/>
</dbReference>
<dbReference type="InterPro" id="IPR037294">
    <property type="entry name" value="ABC_BtuC-like"/>
</dbReference>
<keyword evidence="5 8" id="KW-0812">Transmembrane</keyword>
<comment type="similarity">
    <text evidence="2">Belongs to the binding-protein-dependent transport system permease family. FecCD subfamily.</text>
</comment>
<evidence type="ECO:0000313" key="9">
    <source>
        <dbReference type="EMBL" id="NYK11815.1"/>
    </source>
</evidence>
<protein>
    <submittedName>
        <fullName evidence="9">Iron complex transport system permease protein</fullName>
    </submittedName>
</protein>
<proteinExistence type="inferred from homology"/>